<dbReference type="SUPFAM" id="SSF55469">
    <property type="entry name" value="FMN-dependent nitroreductase-like"/>
    <property type="match status" value="1"/>
</dbReference>
<dbReference type="Proteomes" id="UP001218246">
    <property type="component" value="Unassembled WGS sequence"/>
</dbReference>
<accession>A0ABT6H3R8</accession>
<dbReference type="InterPro" id="IPR000415">
    <property type="entry name" value="Nitroreductase-like"/>
</dbReference>
<comment type="caution">
    <text evidence="1">The sequence shown here is derived from an EMBL/GenBank/DDBJ whole genome shotgun (WGS) entry which is preliminary data.</text>
</comment>
<dbReference type="RefSeq" id="WP_164464172.1">
    <property type="nucleotide sequence ID" value="NZ_JARRRY010000005.1"/>
</dbReference>
<dbReference type="Gene3D" id="3.40.109.10">
    <property type="entry name" value="NADH Oxidase"/>
    <property type="match status" value="1"/>
</dbReference>
<keyword evidence="2" id="KW-1185">Reference proteome</keyword>
<organism evidence="1 2">
    <name type="scientific">Ectobacillus antri</name>
    <dbReference type="NCBI Taxonomy" id="2486280"/>
    <lineage>
        <taxon>Bacteria</taxon>
        <taxon>Bacillati</taxon>
        <taxon>Bacillota</taxon>
        <taxon>Bacilli</taxon>
        <taxon>Bacillales</taxon>
        <taxon>Bacillaceae</taxon>
        <taxon>Ectobacillus</taxon>
    </lineage>
</organism>
<name>A0ABT6H3R8_9BACI</name>
<evidence type="ECO:0000313" key="2">
    <source>
        <dbReference type="Proteomes" id="UP001218246"/>
    </source>
</evidence>
<proteinExistence type="predicted"/>
<reference evidence="1 2" key="1">
    <citation type="submission" date="2023-04" db="EMBL/GenBank/DDBJ databases">
        <title>Ectobacillus antri isolated from activated sludge.</title>
        <authorList>
            <person name="Yan P."/>
            <person name="Liu X."/>
        </authorList>
    </citation>
    <scope>NUCLEOTIDE SEQUENCE [LARGE SCALE GENOMIC DNA]</scope>
    <source>
        <strain evidence="1 2">C18H</strain>
    </source>
</reference>
<dbReference type="EMBL" id="JARULN010000006">
    <property type="protein sequence ID" value="MDG5754035.1"/>
    <property type="molecule type" value="Genomic_DNA"/>
</dbReference>
<gene>
    <name evidence="1" type="ORF">P6P90_08610</name>
</gene>
<sequence>MKPRLPFEHIYHEEVYEQNPEKMKQELRSYNEVIREYYRERTQGVRADTWTE</sequence>
<protein>
    <submittedName>
        <fullName evidence="1">Uncharacterized protein</fullName>
    </submittedName>
</protein>
<evidence type="ECO:0000313" key="1">
    <source>
        <dbReference type="EMBL" id="MDG5754035.1"/>
    </source>
</evidence>